<gene>
    <name evidence="9" type="ORF">GCM10009710_22680</name>
</gene>
<feature type="transmembrane region" description="Helical" evidence="8">
    <location>
        <begin position="6"/>
        <end position="26"/>
    </location>
</feature>
<evidence type="ECO:0000256" key="8">
    <source>
        <dbReference type="SAM" id="Phobius"/>
    </source>
</evidence>
<evidence type="ECO:0000256" key="7">
    <source>
        <dbReference type="ARBA" id="ARBA00023136"/>
    </source>
</evidence>
<organism evidence="9 10">
    <name type="scientific">Aeromicrobium alkaliterrae</name>
    <dbReference type="NCBI Taxonomy" id="302168"/>
    <lineage>
        <taxon>Bacteria</taxon>
        <taxon>Bacillati</taxon>
        <taxon>Actinomycetota</taxon>
        <taxon>Actinomycetes</taxon>
        <taxon>Propionibacteriales</taxon>
        <taxon>Nocardioidaceae</taxon>
        <taxon>Aeromicrobium</taxon>
    </lineage>
</organism>
<evidence type="ECO:0000256" key="2">
    <source>
        <dbReference type="ARBA" id="ARBA00010145"/>
    </source>
</evidence>
<dbReference type="EMBL" id="BAAAME010000004">
    <property type="protein sequence ID" value="GAA1742026.1"/>
    <property type="molecule type" value="Genomic_DNA"/>
</dbReference>
<dbReference type="InterPro" id="IPR004776">
    <property type="entry name" value="Mem_transp_PIN-like"/>
</dbReference>
<evidence type="ECO:0000313" key="9">
    <source>
        <dbReference type="EMBL" id="GAA1742026.1"/>
    </source>
</evidence>
<feature type="transmembrane region" description="Helical" evidence="8">
    <location>
        <begin position="33"/>
        <end position="51"/>
    </location>
</feature>
<evidence type="ECO:0000256" key="4">
    <source>
        <dbReference type="ARBA" id="ARBA00022475"/>
    </source>
</evidence>
<feature type="transmembrane region" description="Helical" evidence="8">
    <location>
        <begin position="162"/>
        <end position="184"/>
    </location>
</feature>
<sequence>MDLLTGFGAIVVGIVAGMGLAHFGVVDDKTQQALGEIAFFVAGPALMITTISEVPLDAEIGNLATSVVSLVTCFGLYALTARLAWRTSAGPLLVGSLSASYVNIGNLGLDVAAYVVGDVTIVVPALLVQMAIVQPVSLVALDRITGRGGGLLLTARRTVSNPLLLAAIVGIALAATESLVPSVAEAPLDLLAGAAIPLMLLSYGAAVRLSPRLGRSGHNREVLLASLLKLFVMPLVAWSAGVAFGLRDQVLLGVVVTAALPTAQNVFLHATRYRVGEDVSRETILVTTVASLPVVLIIALVLG</sequence>
<keyword evidence="5 8" id="KW-0812">Transmembrane</keyword>
<evidence type="ECO:0000256" key="3">
    <source>
        <dbReference type="ARBA" id="ARBA00022448"/>
    </source>
</evidence>
<feature type="transmembrane region" description="Helical" evidence="8">
    <location>
        <begin position="283"/>
        <end position="302"/>
    </location>
</feature>
<accession>A0ABN2JX44</accession>
<feature type="transmembrane region" description="Helical" evidence="8">
    <location>
        <begin position="92"/>
        <end position="115"/>
    </location>
</feature>
<proteinExistence type="inferred from homology"/>
<dbReference type="RefSeq" id="WP_344201488.1">
    <property type="nucleotide sequence ID" value="NZ_BAAAME010000004.1"/>
</dbReference>
<comment type="similarity">
    <text evidence="2">Belongs to the auxin efflux carrier (TC 2.A.69) family.</text>
</comment>
<dbReference type="Gene3D" id="1.20.1530.20">
    <property type="match status" value="1"/>
</dbReference>
<dbReference type="Pfam" id="PF03547">
    <property type="entry name" value="Mem_trans"/>
    <property type="match status" value="1"/>
</dbReference>
<evidence type="ECO:0000256" key="6">
    <source>
        <dbReference type="ARBA" id="ARBA00022989"/>
    </source>
</evidence>
<name>A0ABN2JX44_9ACTN</name>
<feature type="transmembrane region" description="Helical" evidence="8">
    <location>
        <begin position="250"/>
        <end position="271"/>
    </location>
</feature>
<feature type="transmembrane region" description="Helical" evidence="8">
    <location>
        <begin position="63"/>
        <end position="85"/>
    </location>
</feature>
<keyword evidence="3" id="KW-0813">Transport</keyword>
<keyword evidence="6 8" id="KW-1133">Transmembrane helix</keyword>
<evidence type="ECO:0000313" key="10">
    <source>
        <dbReference type="Proteomes" id="UP001501057"/>
    </source>
</evidence>
<evidence type="ECO:0000256" key="1">
    <source>
        <dbReference type="ARBA" id="ARBA00004651"/>
    </source>
</evidence>
<protein>
    <submittedName>
        <fullName evidence="9">AEC family transporter</fullName>
    </submittedName>
</protein>
<keyword evidence="10" id="KW-1185">Reference proteome</keyword>
<keyword evidence="4" id="KW-1003">Cell membrane</keyword>
<dbReference type="InterPro" id="IPR038770">
    <property type="entry name" value="Na+/solute_symporter_sf"/>
</dbReference>
<dbReference type="PANTHER" id="PTHR36838">
    <property type="entry name" value="AUXIN EFFLUX CARRIER FAMILY PROTEIN"/>
    <property type="match status" value="1"/>
</dbReference>
<comment type="subcellular location">
    <subcellularLocation>
        <location evidence="1">Cell membrane</location>
        <topology evidence="1">Multi-pass membrane protein</topology>
    </subcellularLocation>
</comment>
<feature type="transmembrane region" description="Helical" evidence="8">
    <location>
        <begin position="190"/>
        <end position="210"/>
    </location>
</feature>
<comment type="caution">
    <text evidence="9">The sequence shown here is derived from an EMBL/GenBank/DDBJ whole genome shotgun (WGS) entry which is preliminary data.</text>
</comment>
<dbReference type="PANTHER" id="PTHR36838:SF1">
    <property type="entry name" value="SLR1864 PROTEIN"/>
    <property type="match status" value="1"/>
</dbReference>
<feature type="transmembrane region" description="Helical" evidence="8">
    <location>
        <begin position="222"/>
        <end position="244"/>
    </location>
</feature>
<keyword evidence="7 8" id="KW-0472">Membrane</keyword>
<reference evidence="9 10" key="1">
    <citation type="journal article" date="2019" name="Int. J. Syst. Evol. Microbiol.">
        <title>The Global Catalogue of Microorganisms (GCM) 10K type strain sequencing project: providing services to taxonomists for standard genome sequencing and annotation.</title>
        <authorList>
            <consortium name="The Broad Institute Genomics Platform"/>
            <consortium name="The Broad Institute Genome Sequencing Center for Infectious Disease"/>
            <person name="Wu L."/>
            <person name="Ma J."/>
        </authorList>
    </citation>
    <scope>NUCLEOTIDE SEQUENCE [LARGE SCALE GENOMIC DNA]</scope>
    <source>
        <strain evidence="9 10">JCM 13518</strain>
    </source>
</reference>
<feature type="transmembrane region" description="Helical" evidence="8">
    <location>
        <begin position="121"/>
        <end position="141"/>
    </location>
</feature>
<evidence type="ECO:0000256" key="5">
    <source>
        <dbReference type="ARBA" id="ARBA00022692"/>
    </source>
</evidence>
<dbReference type="Proteomes" id="UP001501057">
    <property type="component" value="Unassembled WGS sequence"/>
</dbReference>